<dbReference type="RefSeq" id="WP_156006606.1">
    <property type="nucleotide sequence ID" value="NZ_CP046276.1"/>
</dbReference>
<evidence type="ECO:0000313" key="2">
    <source>
        <dbReference type="EMBL" id="QGS52041.1"/>
    </source>
</evidence>
<keyword evidence="3" id="KW-1185">Reference proteome</keyword>
<proteinExistence type="predicted"/>
<dbReference type="KEGG" id="stab:STABA_v1c06820"/>
<evidence type="ECO:0000256" key="1">
    <source>
        <dbReference type="SAM" id="Phobius"/>
    </source>
</evidence>
<protein>
    <submittedName>
        <fullName evidence="2">Uncharacterized protein</fullName>
    </submittedName>
</protein>
<dbReference type="OrthoDB" id="389145at2"/>
<feature type="transmembrane region" description="Helical" evidence="1">
    <location>
        <begin position="6"/>
        <end position="29"/>
    </location>
</feature>
<organism evidence="2 3">
    <name type="scientific">Spiroplasma tabanidicola</name>
    <dbReference type="NCBI Taxonomy" id="324079"/>
    <lineage>
        <taxon>Bacteria</taxon>
        <taxon>Bacillati</taxon>
        <taxon>Mycoplasmatota</taxon>
        <taxon>Mollicutes</taxon>
        <taxon>Entomoplasmatales</taxon>
        <taxon>Spiroplasmataceae</taxon>
        <taxon>Spiroplasma</taxon>
    </lineage>
</organism>
<dbReference type="EMBL" id="CP046276">
    <property type="protein sequence ID" value="QGS52041.1"/>
    <property type="molecule type" value="Genomic_DNA"/>
</dbReference>
<reference evidence="2 3" key="1">
    <citation type="submission" date="2019-11" db="EMBL/GenBank/DDBJ databases">
        <title>Complete genome sequence of Spiroplasma tabanidicola TAUS-1 (DSM 22603).</title>
        <authorList>
            <person name="Huang C.-T."/>
            <person name="Lin Y.-C."/>
            <person name="Kuo C.-H."/>
        </authorList>
    </citation>
    <scope>NUCLEOTIDE SEQUENCE [LARGE SCALE GENOMIC DNA]</scope>
    <source>
        <strain evidence="2 3">TAUS-1</strain>
    </source>
</reference>
<dbReference type="AlphaFoldDB" id="A0A6I6CAT5"/>
<dbReference type="Proteomes" id="UP000424468">
    <property type="component" value="Chromosome"/>
</dbReference>
<name>A0A6I6CAT5_9MOLU</name>
<keyword evidence="1" id="KW-1133">Transmembrane helix</keyword>
<keyword evidence="1" id="KW-0472">Membrane</keyword>
<evidence type="ECO:0000313" key="3">
    <source>
        <dbReference type="Proteomes" id="UP000424468"/>
    </source>
</evidence>
<gene>
    <name evidence="2" type="ORF">STABA_v1c06820</name>
</gene>
<keyword evidence="1" id="KW-0812">Transmembrane</keyword>
<sequence length="228" mass="26923">MNWFGTNVSWVVIVIILVIVLFIAMFFPWQKLKKLKKEKSDLVNKPKNVIKDSKPEEEPAILSFMGIYNSIGKSEALRMKKLVYVLPKENSCELCQKYENEVLSLEVLDKKYLTMSEAISNGYHHIGCTHVDIDYYPGDTKIDKKIFSNEDQLKKHKVYMELFKLENEIRNLKYDLENKNSESSLQDNLNKKLLEIEEFCKKNSLQRNLEREEPEINELKKFTKYDIN</sequence>
<accession>A0A6I6CAT5</accession>